<dbReference type="EC" id="1.1.1.385" evidence="5"/>
<dbReference type="AlphaFoldDB" id="A0A679JLE2"/>
<dbReference type="InterPro" id="IPR020904">
    <property type="entry name" value="Sc_DH/Rdtase_CS"/>
</dbReference>
<dbReference type="InterPro" id="IPR057326">
    <property type="entry name" value="KR_dom"/>
</dbReference>
<proteinExistence type="inferred from homology"/>
<dbReference type="RefSeq" id="WP_339092199.1">
    <property type="nucleotide sequence ID" value="NZ_LR743507.1"/>
</dbReference>
<sequence length="253" mass="26201">MTPVSSAPLRFIVSGGASGIGFAVARMAVERGARVVLLDRDAKRLQYGAGVLGDAALPLVCDVTDAPSVKAAVNHAAEWLGGLDALVNSAGVDSLKPLEETGDDEWAHTLAVNLTGPMLTCRAAMPHLRSAGGGSIVNIASGAGLRPLPHRTAYCATKAAVIMFGKALSIEAAADNIRVNAVCPGAIDTPLFRTSYEHSDDPERTLDEIRQRYALGRVAAPEEVAEAVLYLSGPGASYITGTALAVDGGRTFH</sequence>
<dbReference type="SMART" id="SM00822">
    <property type="entry name" value="PKS_KR"/>
    <property type="match status" value="1"/>
</dbReference>
<evidence type="ECO:0000256" key="2">
    <source>
        <dbReference type="ARBA" id="ARBA00023002"/>
    </source>
</evidence>
<gene>
    <name evidence="5" type="primary">bacC_5</name>
    <name evidence="5" type="ORF">VVAX_04685</name>
</gene>
<evidence type="ECO:0000313" key="5">
    <source>
        <dbReference type="EMBL" id="CAA2108172.1"/>
    </source>
</evidence>
<organism evidence="5">
    <name type="scientific">Variovorax paradoxus</name>
    <dbReference type="NCBI Taxonomy" id="34073"/>
    <lineage>
        <taxon>Bacteria</taxon>
        <taxon>Pseudomonadati</taxon>
        <taxon>Pseudomonadota</taxon>
        <taxon>Betaproteobacteria</taxon>
        <taxon>Burkholderiales</taxon>
        <taxon>Comamonadaceae</taxon>
        <taxon>Variovorax</taxon>
    </lineage>
</organism>
<dbReference type="Gene3D" id="3.40.50.720">
    <property type="entry name" value="NAD(P)-binding Rossmann-like Domain"/>
    <property type="match status" value="1"/>
</dbReference>
<keyword evidence="2 5" id="KW-0560">Oxidoreductase</keyword>
<dbReference type="PANTHER" id="PTHR24321">
    <property type="entry name" value="DEHYDROGENASES, SHORT CHAIN"/>
    <property type="match status" value="1"/>
</dbReference>
<dbReference type="PRINTS" id="PR00080">
    <property type="entry name" value="SDRFAMILY"/>
</dbReference>
<name>A0A679JLE2_VARPD</name>
<keyword evidence="3" id="KW-0520">NAD</keyword>
<comment type="similarity">
    <text evidence="1">Belongs to the short-chain dehydrogenases/reductases (SDR) family.</text>
</comment>
<reference evidence="5" key="1">
    <citation type="submission" date="2019-12" db="EMBL/GenBank/DDBJ databases">
        <authorList>
            <person name="Cremers G."/>
        </authorList>
    </citation>
    <scope>NUCLEOTIDE SEQUENCE</scope>
    <source>
        <strain evidence="5">Vvax</strain>
    </source>
</reference>
<dbReference type="GO" id="GO:0016491">
    <property type="term" value="F:oxidoreductase activity"/>
    <property type="evidence" value="ECO:0007669"/>
    <property type="project" value="UniProtKB-KW"/>
</dbReference>
<protein>
    <submittedName>
        <fullName evidence="5">Dihydroanticapsin 7-dehydrogenase</fullName>
        <ecNumber evidence="5">1.1.1.385</ecNumber>
    </submittedName>
</protein>
<dbReference type="FunFam" id="3.40.50.720:FF:000084">
    <property type="entry name" value="Short-chain dehydrogenase reductase"/>
    <property type="match status" value="1"/>
</dbReference>
<dbReference type="NCBIfam" id="NF005559">
    <property type="entry name" value="PRK07231.1"/>
    <property type="match status" value="1"/>
</dbReference>
<dbReference type="PRINTS" id="PR00081">
    <property type="entry name" value="GDHRDH"/>
</dbReference>
<evidence type="ECO:0000259" key="4">
    <source>
        <dbReference type="SMART" id="SM00822"/>
    </source>
</evidence>
<accession>A0A679JLE2</accession>
<dbReference type="PANTHER" id="PTHR24321:SF8">
    <property type="entry name" value="ESTRADIOL 17-BETA-DEHYDROGENASE 8-RELATED"/>
    <property type="match status" value="1"/>
</dbReference>
<feature type="domain" description="Ketoreductase" evidence="4">
    <location>
        <begin position="9"/>
        <end position="180"/>
    </location>
</feature>
<evidence type="ECO:0000256" key="1">
    <source>
        <dbReference type="ARBA" id="ARBA00006484"/>
    </source>
</evidence>
<dbReference type="InterPro" id="IPR036291">
    <property type="entry name" value="NAD(P)-bd_dom_sf"/>
</dbReference>
<dbReference type="PROSITE" id="PS00061">
    <property type="entry name" value="ADH_SHORT"/>
    <property type="match status" value="1"/>
</dbReference>
<evidence type="ECO:0000256" key="3">
    <source>
        <dbReference type="ARBA" id="ARBA00023027"/>
    </source>
</evidence>
<dbReference type="EMBL" id="LR743507">
    <property type="protein sequence ID" value="CAA2108172.1"/>
    <property type="molecule type" value="Genomic_DNA"/>
</dbReference>
<dbReference type="InterPro" id="IPR002347">
    <property type="entry name" value="SDR_fam"/>
</dbReference>
<dbReference type="SUPFAM" id="SSF51735">
    <property type="entry name" value="NAD(P)-binding Rossmann-fold domains"/>
    <property type="match status" value="1"/>
</dbReference>
<dbReference type="CDD" id="cd05233">
    <property type="entry name" value="SDR_c"/>
    <property type="match status" value="1"/>
</dbReference>
<dbReference type="Pfam" id="PF13561">
    <property type="entry name" value="adh_short_C2"/>
    <property type="match status" value="1"/>
</dbReference>